<proteinExistence type="predicted"/>
<reference evidence="1" key="2">
    <citation type="journal article" date="2022" name="Microb. Genom.">
        <title>A chromosome-scale genome assembly of the tomato pathogen Cladosporium fulvum reveals a compartmentalized genome architecture and the presence of a dispensable chromosome.</title>
        <authorList>
            <person name="Zaccaron A.Z."/>
            <person name="Chen L.H."/>
            <person name="Samaras A."/>
            <person name="Stergiopoulos I."/>
        </authorList>
    </citation>
    <scope>NUCLEOTIDE SEQUENCE</scope>
    <source>
        <strain evidence="1">Race5_Kim</strain>
    </source>
</reference>
<protein>
    <submittedName>
        <fullName evidence="1">Uncharacterized protein</fullName>
    </submittedName>
</protein>
<dbReference type="KEGG" id="ffu:CLAFUR5_07515"/>
<dbReference type="RefSeq" id="XP_047762773.1">
    <property type="nucleotide sequence ID" value="XM_047906663.1"/>
</dbReference>
<dbReference type="Proteomes" id="UP000756132">
    <property type="component" value="Chromosome 6"/>
</dbReference>
<reference evidence="1" key="1">
    <citation type="submission" date="2021-12" db="EMBL/GenBank/DDBJ databases">
        <authorList>
            <person name="Zaccaron A."/>
            <person name="Stergiopoulos I."/>
        </authorList>
    </citation>
    <scope>NUCLEOTIDE SEQUENCE</scope>
    <source>
        <strain evidence="1">Race5_Kim</strain>
    </source>
</reference>
<dbReference type="EMBL" id="CP090168">
    <property type="protein sequence ID" value="UJO18407.1"/>
    <property type="molecule type" value="Genomic_DNA"/>
</dbReference>
<accession>A0A9Q8P9S9</accession>
<organism evidence="1 2">
    <name type="scientific">Passalora fulva</name>
    <name type="common">Tomato leaf mold</name>
    <name type="synonym">Cladosporium fulvum</name>
    <dbReference type="NCBI Taxonomy" id="5499"/>
    <lineage>
        <taxon>Eukaryota</taxon>
        <taxon>Fungi</taxon>
        <taxon>Dikarya</taxon>
        <taxon>Ascomycota</taxon>
        <taxon>Pezizomycotina</taxon>
        <taxon>Dothideomycetes</taxon>
        <taxon>Dothideomycetidae</taxon>
        <taxon>Mycosphaerellales</taxon>
        <taxon>Mycosphaerellaceae</taxon>
        <taxon>Fulvia</taxon>
    </lineage>
</organism>
<name>A0A9Q8P9S9_PASFU</name>
<evidence type="ECO:0000313" key="1">
    <source>
        <dbReference type="EMBL" id="UJO18407.1"/>
    </source>
</evidence>
<evidence type="ECO:0000313" key="2">
    <source>
        <dbReference type="Proteomes" id="UP000756132"/>
    </source>
</evidence>
<dbReference type="AlphaFoldDB" id="A0A9Q8P9S9"/>
<keyword evidence="2" id="KW-1185">Reference proteome</keyword>
<gene>
    <name evidence="1" type="ORF">CLAFUR5_07515</name>
</gene>
<dbReference type="GeneID" id="71987393"/>
<sequence length="285" mass="33547">MNTLDVIDMERLARQLQQVRLQHARIPPATSFYDLPAEIRLVIYELAYRGTELQVHREGWKHKRPSPNVPIRGALVHPGGWKYRRPFPNVPIRGELETYRRLLVDKQYYSEAIVPFYRTAVWHFSDLKNLETFVSSAPSIIRENVQSVNMFDDSDSSNQIWTARVRKDDLPRLENLTIHWEFLPFWRSWMNRPDVGNLHRVFEGDDGITNLLALRGLRTFQLKDTEIHTWFHDLMGGMSDDERRAVFRDLEATIARVVCQREEVDQAEQASTVSMLGDRKYARRK</sequence>